<keyword evidence="1" id="KW-0805">Transcription regulation</keyword>
<keyword evidence="6" id="KW-1185">Reference proteome</keyword>
<dbReference type="InterPro" id="IPR009057">
    <property type="entry name" value="Homeodomain-like_sf"/>
</dbReference>
<evidence type="ECO:0000256" key="2">
    <source>
        <dbReference type="ARBA" id="ARBA00023125"/>
    </source>
</evidence>
<evidence type="ECO:0000313" key="6">
    <source>
        <dbReference type="Proteomes" id="UP000622638"/>
    </source>
</evidence>
<dbReference type="PROSITE" id="PS01124">
    <property type="entry name" value="HTH_ARAC_FAMILY_2"/>
    <property type="match status" value="1"/>
</dbReference>
<protein>
    <recommendedName>
        <fullName evidence="4">HTH araC/xylS-type domain-containing protein</fullName>
    </recommendedName>
</protein>
<evidence type="ECO:0000256" key="1">
    <source>
        <dbReference type="ARBA" id="ARBA00023015"/>
    </source>
</evidence>
<gene>
    <name evidence="5" type="ORF">GCM10011572_16500</name>
</gene>
<proteinExistence type="predicted"/>
<organism evidence="5 6">
    <name type="scientific">Pseudoduganella buxea</name>
    <dbReference type="NCBI Taxonomy" id="1949069"/>
    <lineage>
        <taxon>Bacteria</taxon>
        <taxon>Pseudomonadati</taxon>
        <taxon>Pseudomonadota</taxon>
        <taxon>Betaproteobacteria</taxon>
        <taxon>Burkholderiales</taxon>
        <taxon>Oxalobacteraceae</taxon>
        <taxon>Telluria group</taxon>
        <taxon>Pseudoduganella</taxon>
    </lineage>
</organism>
<sequence>MRRRLAEEHTSLREVLRDARLYHAMALLQTTRRPVKAIALACGYRSVPSFTRQFTLRFGVGPGAVGNA</sequence>
<dbReference type="PANTHER" id="PTHR47894:SF4">
    <property type="entry name" value="HTH-TYPE TRANSCRIPTIONAL REGULATOR GADX"/>
    <property type="match status" value="1"/>
</dbReference>
<keyword evidence="2" id="KW-0238">DNA-binding</keyword>
<feature type="domain" description="HTH araC/xylS-type" evidence="4">
    <location>
        <begin position="1"/>
        <end position="68"/>
    </location>
</feature>
<evidence type="ECO:0000313" key="5">
    <source>
        <dbReference type="EMBL" id="GGB95220.1"/>
    </source>
</evidence>
<dbReference type="Pfam" id="PF12833">
    <property type="entry name" value="HTH_18"/>
    <property type="match status" value="1"/>
</dbReference>
<dbReference type="PANTHER" id="PTHR47894">
    <property type="entry name" value="HTH-TYPE TRANSCRIPTIONAL REGULATOR GADX"/>
    <property type="match status" value="1"/>
</dbReference>
<dbReference type="SMART" id="SM00342">
    <property type="entry name" value="HTH_ARAC"/>
    <property type="match status" value="1"/>
</dbReference>
<comment type="caution">
    <text evidence="5">The sequence shown here is derived from an EMBL/GenBank/DDBJ whole genome shotgun (WGS) entry which is preliminary data.</text>
</comment>
<dbReference type="InterPro" id="IPR018060">
    <property type="entry name" value="HTH_AraC"/>
</dbReference>
<name>A0ABQ1KGN5_9BURK</name>
<reference evidence="6" key="1">
    <citation type="journal article" date="2019" name="Int. J. Syst. Evol. Microbiol.">
        <title>The Global Catalogue of Microorganisms (GCM) 10K type strain sequencing project: providing services to taxonomists for standard genome sequencing and annotation.</title>
        <authorList>
            <consortium name="The Broad Institute Genomics Platform"/>
            <consortium name="The Broad Institute Genome Sequencing Center for Infectious Disease"/>
            <person name="Wu L."/>
            <person name="Ma J."/>
        </authorList>
    </citation>
    <scope>NUCLEOTIDE SEQUENCE [LARGE SCALE GENOMIC DNA]</scope>
    <source>
        <strain evidence="6">CGMCC 1.15931</strain>
    </source>
</reference>
<dbReference type="Proteomes" id="UP000622638">
    <property type="component" value="Unassembled WGS sequence"/>
</dbReference>
<evidence type="ECO:0000259" key="4">
    <source>
        <dbReference type="PROSITE" id="PS01124"/>
    </source>
</evidence>
<accession>A0ABQ1KGN5</accession>
<evidence type="ECO:0000256" key="3">
    <source>
        <dbReference type="ARBA" id="ARBA00023163"/>
    </source>
</evidence>
<dbReference type="Gene3D" id="1.10.10.60">
    <property type="entry name" value="Homeodomain-like"/>
    <property type="match status" value="1"/>
</dbReference>
<dbReference type="SUPFAM" id="SSF46689">
    <property type="entry name" value="Homeodomain-like"/>
    <property type="match status" value="1"/>
</dbReference>
<dbReference type="EMBL" id="BMKG01000005">
    <property type="protein sequence ID" value="GGB95220.1"/>
    <property type="molecule type" value="Genomic_DNA"/>
</dbReference>
<keyword evidence="3" id="KW-0804">Transcription</keyword>